<organism evidence="2">
    <name type="scientific">bioreactor metagenome</name>
    <dbReference type="NCBI Taxonomy" id="1076179"/>
    <lineage>
        <taxon>unclassified sequences</taxon>
        <taxon>metagenomes</taxon>
        <taxon>ecological metagenomes</taxon>
    </lineage>
</organism>
<gene>
    <name evidence="2" type="primary">rmlD_20</name>
    <name evidence="2" type="ORF">SDC9_128067</name>
</gene>
<dbReference type="Gene3D" id="3.40.50.720">
    <property type="entry name" value="NAD(P)-binding Rossmann-like Domain"/>
    <property type="match status" value="1"/>
</dbReference>
<accession>A0A645CV52</accession>
<dbReference type="InterPro" id="IPR029903">
    <property type="entry name" value="RmlD-like-bd"/>
</dbReference>
<dbReference type="GO" id="GO:0008831">
    <property type="term" value="F:dTDP-4-dehydrorhamnose reductase activity"/>
    <property type="evidence" value="ECO:0007669"/>
    <property type="project" value="UniProtKB-EC"/>
</dbReference>
<protein>
    <submittedName>
        <fullName evidence="2">dTDP-4-dehydrorhamnose reductase</fullName>
        <ecNumber evidence="2">1.1.1.133</ecNumber>
    </submittedName>
</protein>
<dbReference type="AlphaFoldDB" id="A0A645CV52"/>
<dbReference type="GO" id="GO:0005829">
    <property type="term" value="C:cytosol"/>
    <property type="evidence" value="ECO:0007669"/>
    <property type="project" value="TreeGrafter"/>
</dbReference>
<keyword evidence="2" id="KW-0560">Oxidoreductase</keyword>
<dbReference type="InterPro" id="IPR036291">
    <property type="entry name" value="NAD(P)-bd_dom_sf"/>
</dbReference>
<feature type="domain" description="RmlD-like substrate binding" evidence="1">
    <location>
        <begin position="1"/>
        <end position="120"/>
    </location>
</feature>
<sequence length="129" mass="14753">MRRLGTERKSLGVIFDQIGTPTYAGDLADAIISILPQIKHKNKEIYHFSNEGVSSWYDFAVAIMNLSDINCKIDPLETKQYVTRATRPPYSVLNKSKIKNDFGISIPHWMDGLRRCISTLHERQNISEN</sequence>
<dbReference type="PANTHER" id="PTHR10491">
    <property type="entry name" value="DTDP-4-DEHYDRORHAMNOSE REDUCTASE"/>
    <property type="match status" value="1"/>
</dbReference>
<proteinExistence type="predicted"/>
<dbReference type="GO" id="GO:0019305">
    <property type="term" value="P:dTDP-rhamnose biosynthetic process"/>
    <property type="evidence" value="ECO:0007669"/>
    <property type="project" value="TreeGrafter"/>
</dbReference>
<evidence type="ECO:0000313" key="2">
    <source>
        <dbReference type="EMBL" id="MPM81016.1"/>
    </source>
</evidence>
<dbReference type="SUPFAM" id="SSF51735">
    <property type="entry name" value="NAD(P)-binding Rossmann-fold domains"/>
    <property type="match status" value="1"/>
</dbReference>
<dbReference type="InterPro" id="IPR005913">
    <property type="entry name" value="dTDP_dehydrorham_reduct"/>
</dbReference>
<dbReference type="Pfam" id="PF04321">
    <property type="entry name" value="RmlD_sub_bind"/>
    <property type="match status" value="1"/>
</dbReference>
<dbReference type="EMBL" id="VSSQ01030473">
    <property type="protein sequence ID" value="MPM81016.1"/>
    <property type="molecule type" value="Genomic_DNA"/>
</dbReference>
<dbReference type="PANTHER" id="PTHR10491:SF4">
    <property type="entry name" value="METHIONINE ADENOSYLTRANSFERASE 2 SUBUNIT BETA"/>
    <property type="match status" value="1"/>
</dbReference>
<comment type="caution">
    <text evidence="2">The sequence shown here is derived from an EMBL/GenBank/DDBJ whole genome shotgun (WGS) entry which is preliminary data.</text>
</comment>
<dbReference type="EC" id="1.1.1.133" evidence="2"/>
<dbReference type="Gene3D" id="3.90.25.10">
    <property type="entry name" value="UDP-galactose 4-epimerase, domain 1"/>
    <property type="match status" value="1"/>
</dbReference>
<evidence type="ECO:0000259" key="1">
    <source>
        <dbReference type="Pfam" id="PF04321"/>
    </source>
</evidence>
<reference evidence="2" key="1">
    <citation type="submission" date="2019-08" db="EMBL/GenBank/DDBJ databases">
        <authorList>
            <person name="Kucharzyk K."/>
            <person name="Murdoch R.W."/>
            <person name="Higgins S."/>
            <person name="Loffler F."/>
        </authorList>
    </citation>
    <scope>NUCLEOTIDE SEQUENCE</scope>
</reference>
<name>A0A645CV52_9ZZZZ</name>